<comment type="caution">
    <text evidence="1">The sequence shown here is derived from an EMBL/GenBank/DDBJ whole genome shotgun (WGS) entry which is preliminary data.</text>
</comment>
<evidence type="ECO:0000313" key="1">
    <source>
        <dbReference type="EMBL" id="EGO64098.1"/>
    </source>
</evidence>
<organism evidence="1 2">
    <name type="scientific">Acetonema longum DSM 6540</name>
    <dbReference type="NCBI Taxonomy" id="1009370"/>
    <lineage>
        <taxon>Bacteria</taxon>
        <taxon>Bacillati</taxon>
        <taxon>Bacillota</taxon>
        <taxon>Negativicutes</taxon>
        <taxon>Acetonemataceae</taxon>
        <taxon>Acetonema</taxon>
    </lineage>
</organism>
<gene>
    <name evidence="1" type="ORF">ALO_09684</name>
</gene>
<dbReference type="STRING" id="1009370.ALO_09684"/>
<accession>F7NIN4</accession>
<evidence type="ECO:0000313" key="2">
    <source>
        <dbReference type="Proteomes" id="UP000003240"/>
    </source>
</evidence>
<reference evidence="1 2" key="1">
    <citation type="journal article" date="2011" name="EMBO J.">
        <title>Structural diversity of bacterial flagellar motors.</title>
        <authorList>
            <person name="Chen S."/>
            <person name="Beeby M."/>
            <person name="Murphy G.E."/>
            <person name="Leadbetter J.R."/>
            <person name="Hendrixson D.R."/>
            <person name="Briegel A."/>
            <person name="Li Z."/>
            <person name="Shi J."/>
            <person name="Tocheva E.I."/>
            <person name="Muller A."/>
            <person name="Dobro M.J."/>
            <person name="Jensen G.J."/>
        </authorList>
    </citation>
    <scope>NUCLEOTIDE SEQUENCE [LARGE SCALE GENOMIC DNA]</scope>
    <source>
        <strain evidence="1 2">DSM 6540</strain>
    </source>
</reference>
<name>F7NIN4_9FIRM</name>
<dbReference type="Proteomes" id="UP000003240">
    <property type="component" value="Unassembled WGS sequence"/>
</dbReference>
<proteinExistence type="predicted"/>
<keyword evidence="2" id="KW-1185">Reference proteome</keyword>
<sequence length="65" mass="7409">MLMAAVCRVVATLWSGPTFRYTTSRVISTSSVRQIKIGISQFFLFRRIYLSGGVFTFFLHQDIVS</sequence>
<dbReference type="EMBL" id="AFGF01000078">
    <property type="protein sequence ID" value="EGO64098.1"/>
    <property type="molecule type" value="Genomic_DNA"/>
</dbReference>
<dbReference type="AlphaFoldDB" id="F7NIN4"/>
<protein>
    <submittedName>
        <fullName evidence="1">Uncharacterized protein</fullName>
    </submittedName>
</protein>